<evidence type="ECO:0000313" key="2">
    <source>
        <dbReference type="Proteomes" id="UP000007878"/>
    </source>
</evidence>
<sequence length="108" mass="12532">MNKTCNIPPQIIFKVLMKLYITCSSIQKCSKSNKNIYINTDKAKTKTVKITREDLEKSFKLHEEKLIILAQKLSSQEPINNDDYNPQTEYYRLIGDDGISQYIPTTEL</sequence>
<proteinExistence type="predicted"/>
<keyword evidence="2" id="KW-1185">Reference proteome</keyword>
<dbReference type="EMBL" id="CP003304">
    <property type="protein sequence ID" value="AFB20751.1"/>
    <property type="molecule type" value="Genomic_DNA"/>
</dbReference>
<protein>
    <submittedName>
        <fullName evidence="1">Uncharacterized protein</fullName>
    </submittedName>
</protein>
<name>A0ABM5MRW2_RICCA</name>
<gene>
    <name evidence="1" type="ORF">RCA_00870</name>
</gene>
<dbReference type="Proteomes" id="UP000007878">
    <property type="component" value="Chromosome"/>
</dbReference>
<reference evidence="2" key="1">
    <citation type="submission" date="2012-02" db="EMBL/GenBank/DDBJ databases">
        <title>Complete genome sequence of Rickettsia parkeri strain Portsmouth.</title>
        <authorList>
            <person name="Johnson S.L."/>
            <person name="Munk A.C."/>
            <person name="Han S."/>
            <person name="Bruce D.C."/>
            <person name="Dasch G.A."/>
        </authorList>
    </citation>
    <scope>NUCLEOTIDE SEQUENCE [LARGE SCALE GENOMIC DNA]</scope>
    <source>
        <strain evidence="2">CA410</strain>
    </source>
</reference>
<evidence type="ECO:0000313" key="1">
    <source>
        <dbReference type="EMBL" id="AFB20751.1"/>
    </source>
</evidence>
<dbReference type="RefSeq" id="WP_014363621.1">
    <property type="nucleotide sequence ID" value="NC_016929.1"/>
</dbReference>
<organism evidence="1 2">
    <name type="scientific">Rickettsia canadensis str. CA410</name>
    <dbReference type="NCBI Taxonomy" id="1105107"/>
    <lineage>
        <taxon>Bacteria</taxon>
        <taxon>Pseudomonadati</taxon>
        <taxon>Pseudomonadota</taxon>
        <taxon>Alphaproteobacteria</taxon>
        <taxon>Rickettsiales</taxon>
        <taxon>Rickettsiaceae</taxon>
        <taxon>Rickettsieae</taxon>
        <taxon>Rickettsia</taxon>
        <taxon>belli group</taxon>
    </lineage>
</organism>
<accession>A0ABM5MRW2</accession>